<accession>A0A2R8C8A1</accession>
<sequence length="65" mass="6873">MTDKTALAHITLFKKNGGVLSKRITADPETGAPVSDGSACIMGAGLAKLQRVNWSSPTEVVLRYV</sequence>
<dbReference type="EMBL" id="ONZG01000005">
    <property type="protein sequence ID" value="SPJ28661.1"/>
    <property type="molecule type" value="Genomic_DNA"/>
</dbReference>
<gene>
    <name evidence="1" type="ORF">TRM7615_02164</name>
</gene>
<dbReference type="OrthoDB" id="123525at2"/>
<proteinExistence type="predicted"/>
<dbReference type="RefSeq" id="WP_108787326.1">
    <property type="nucleotide sequence ID" value="NZ_ONZG01000005.1"/>
</dbReference>
<evidence type="ECO:0000313" key="2">
    <source>
        <dbReference type="Proteomes" id="UP000244898"/>
    </source>
</evidence>
<keyword evidence="2" id="KW-1185">Reference proteome</keyword>
<protein>
    <submittedName>
        <fullName evidence="1">Uncharacterized protein</fullName>
    </submittedName>
</protein>
<dbReference type="Proteomes" id="UP000244898">
    <property type="component" value="Unassembled WGS sequence"/>
</dbReference>
<organism evidence="1 2">
    <name type="scientific">Falsiruegeria mediterranea M17</name>
    <dbReference type="NCBI Taxonomy" id="1200281"/>
    <lineage>
        <taxon>Bacteria</taxon>
        <taxon>Pseudomonadati</taxon>
        <taxon>Pseudomonadota</taxon>
        <taxon>Alphaproteobacteria</taxon>
        <taxon>Rhodobacterales</taxon>
        <taxon>Roseobacteraceae</taxon>
        <taxon>Falsiruegeria</taxon>
    </lineage>
</organism>
<reference evidence="2" key="1">
    <citation type="submission" date="2018-03" db="EMBL/GenBank/DDBJ databases">
        <authorList>
            <person name="Rodrigo-Torres L."/>
            <person name="Arahal R. D."/>
            <person name="Lucena T."/>
        </authorList>
    </citation>
    <scope>NUCLEOTIDE SEQUENCE [LARGE SCALE GENOMIC DNA]</scope>
    <source>
        <strain evidence="2">CECT 7615</strain>
    </source>
</reference>
<evidence type="ECO:0000313" key="1">
    <source>
        <dbReference type="EMBL" id="SPJ28661.1"/>
    </source>
</evidence>
<dbReference type="AlphaFoldDB" id="A0A2R8C8A1"/>
<name>A0A2R8C8A1_9RHOB</name>